<organism evidence="9 11">
    <name type="scientific">Takifugu rubripes</name>
    <name type="common">Japanese pufferfish</name>
    <name type="synonym">Fugu rubripes</name>
    <dbReference type="NCBI Taxonomy" id="31033"/>
    <lineage>
        <taxon>Eukaryota</taxon>
        <taxon>Metazoa</taxon>
        <taxon>Chordata</taxon>
        <taxon>Craniata</taxon>
        <taxon>Vertebrata</taxon>
        <taxon>Euteleostomi</taxon>
        <taxon>Actinopterygii</taxon>
        <taxon>Neopterygii</taxon>
        <taxon>Teleostei</taxon>
        <taxon>Neoteleostei</taxon>
        <taxon>Acanthomorphata</taxon>
        <taxon>Eupercaria</taxon>
        <taxon>Tetraodontiformes</taxon>
        <taxon>Tetradontoidea</taxon>
        <taxon>Tetraodontidae</taxon>
        <taxon>Takifugu</taxon>
    </lineage>
</organism>
<dbReference type="Proteomes" id="UP000005226">
    <property type="component" value="Chromosome 16"/>
</dbReference>
<dbReference type="PROSITE" id="PS50088">
    <property type="entry name" value="ANK_REPEAT"/>
    <property type="match status" value="3"/>
</dbReference>
<feature type="region of interest" description="Disordered" evidence="8">
    <location>
        <begin position="1"/>
        <end position="36"/>
    </location>
</feature>
<dbReference type="AlphaFoldDB" id="A0A3B5K633"/>
<dbReference type="GO" id="GO:0051059">
    <property type="term" value="F:NF-kappaB binding"/>
    <property type="evidence" value="ECO:0007669"/>
    <property type="project" value="TreeGrafter"/>
</dbReference>
<proteinExistence type="inferred from homology"/>
<evidence type="ECO:0000256" key="5">
    <source>
        <dbReference type="ARBA" id="ARBA00041987"/>
    </source>
</evidence>
<dbReference type="RefSeq" id="XP_003971506.1">
    <property type="nucleotide sequence ID" value="XM_003971457.2"/>
</dbReference>
<feature type="compositionally biased region" description="Polar residues" evidence="8">
    <location>
        <begin position="9"/>
        <end position="19"/>
    </location>
</feature>
<evidence type="ECO:0000256" key="8">
    <source>
        <dbReference type="SAM" id="MobiDB-lite"/>
    </source>
</evidence>
<dbReference type="PROSITE" id="PS50297">
    <property type="entry name" value="ANK_REP_REGION"/>
    <property type="match status" value="3"/>
</dbReference>
<dbReference type="InterPro" id="IPR051070">
    <property type="entry name" value="NF-kappa-B_inhibitor"/>
</dbReference>
<dbReference type="OMA" id="GRQNEQI"/>
<accession>A0A3B5K633</accession>
<dbReference type="OrthoDB" id="20727at2759"/>
<evidence type="ECO:0000256" key="6">
    <source>
        <dbReference type="ARBA" id="ARBA00045368"/>
    </source>
</evidence>
<dbReference type="Gene3D" id="1.25.40.20">
    <property type="entry name" value="Ankyrin repeat-containing domain"/>
    <property type="match status" value="1"/>
</dbReference>
<evidence type="ECO:0000313" key="9">
    <source>
        <dbReference type="Ensembl" id="ENSTRUP00000050878.1"/>
    </source>
</evidence>
<dbReference type="STRING" id="31033.ENSTRUP00000050878"/>
<comment type="similarity">
    <text evidence="3">Belongs to the NF-kappa-B inhibitor family.</text>
</comment>
<feature type="repeat" description="ANK" evidence="7">
    <location>
        <begin position="113"/>
        <end position="145"/>
    </location>
</feature>
<feature type="repeat" description="ANK" evidence="7">
    <location>
        <begin position="184"/>
        <end position="216"/>
    </location>
</feature>
<sequence length="310" mass="34769">MDEHRVSSHHNQMDYNNHDSMGPKHGKMLPSQEDRFDSGLDSLKEEELVNNFEDMSVSNVEVLPEEYESWRAVVTDDGDTLLHLAIIHEATDHAHQMIQSSRHHPFLNVQNHQRQTALHLAVITDQPQLVDKLLKAGADPRLVDNSGNTALHIACKRGSLACFGVITQNCSRHLTSLLSFPNYSGHNCLHLASINGYISLVESLVRLGADINAQEQCGGRTSLHLAVDLQNPSLVRCLLGLGANVNCFNYGGFTPYHLTYGRQSEEIRCELYEKTAQELRELPDSESDESDMDDLDTSEDEMYDDIKFGK</sequence>
<dbReference type="PRINTS" id="PR01415">
    <property type="entry name" value="ANKYRIN"/>
</dbReference>
<comment type="function">
    <text evidence="6">Inhibits the activity of dimeric NF-kappa-B/REL complexes by trapping REL (RELA/p65 and NFKB1/p50) dimers in the cytoplasm by masking their nuclear localization signals. On cellular stimulation by immune and pro-inflammatory responses, becomes phosphorylated promoting ubiquitination and degradation, enabling the dimeric RELA to translocate to the nucleus and activate transcription.</text>
</comment>
<gene>
    <name evidence="9" type="primary">LOC101068711</name>
    <name evidence="10" type="synonym">LOC115248712</name>
</gene>
<evidence type="ECO:0000313" key="11">
    <source>
        <dbReference type="Proteomes" id="UP000005226"/>
    </source>
</evidence>
<evidence type="ECO:0000256" key="7">
    <source>
        <dbReference type="PROSITE-ProRule" id="PRU00023"/>
    </source>
</evidence>
<evidence type="ECO:0000256" key="3">
    <source>
        <dbReference type="ARBA" id="ARBA00038439"/>
    </source>
</evidence>
<feature type="region of interest" description="Disordered" evidence="8">
    <location>
        <begin position="279"/>
        <end position="310"/>
    </location>
</feature>
<evidence type="ECO:0000256" key="1">
    <source>
        <dbReference type="ARBA" id="ARBA00022737"/>
    </source>
</evidence>
<dbReference type="GO" id="GO:0005829">
    <property type="term" value="C:cytosol"/>
    <property type="evidence" value="ECO:0007669"/>
    <property type="project" value="TreeGrafter"/>
</dbReference>
<dbReference type="InterPro" id="IPR002110">
    <property type="entry name" value="Ankyrin_rpt"/>
</dbReference>
<dbReference type="GO" id="GO:0034142">
    <property type="term" value="P:toll-like receptor 4 signaling pathway"/>
    <property type="evidence" value="ECO:0007669"/>
    <property type="project" value="TreeGrafter"/>
</dbReference>
<dbReference type="SMART" id="SM00248">
    <property type="entry name" value="ANK"/>
    <property type="match status" value="5"/>
</dbReference>
<feature type="compositionally biased region" description="Acidic residues" evidence="8">
    <location>
        <begin position="284"/>
        <end position="303"/>
    </location>
</feature>
<protein>
    <recommendedName>
        <fullName evidence="4">NF-kappa-B inhibitor alpha</fullName>
    </recommendedName>
    <alternativeName>
        <fullName evidence="5">I-kappa-B-alpha</fullName>
    </alternativeName>
</protein>
<dbReference type="Ensembl" id="ENSTRUT00000054687.2">
    <property type="protein sequence ID" value="ENSTRUP00000050878.1"/>
    <property type="gene ID" value="ENSTRUG00000023986.2"/>
</dbReference>
<feature type="repeat" description="ANK" evidence="7">
    <location>
        <begin position="218"/>
        <end position="250"/>
    </location>
</feature>
<dbReference type="Pfam" id="PF00023">
    <property type="entry name" value="Ank"/>
    <property type="match status" value="1"/>
</dbReference>
<evidence type="ECO:0000256" key="4">
    <source>
        <dbReference type="ARBA" id="ARBA00041123"/>
    </source>
</evidence>
<dbReference type="GeneTree" id="ENSGT00940000163080"/>
<dbReference type="PANTHER" id="PTHR46680">
    <property type="entry name" value="NF-KAPPA-B INHIBITOR ALPHA"/>
    <property type="match status" value="1"/>
</dbReference>
<dbReference type="Ensembl" id="ENSTRUT00000092250.1">
    <property type="protein sequence ID" value="ENSTRUP00000059731.1"/>
    <property type="gene ID" value="ENSTRUG00000025997.1"/>
</dbReference>
<dbReference type="SUPFAM" id="SSF48403">
    <property type="entry name" value="Ankyrin repeat"/>
    <property type="match status" value="1"/>
</dbReference>
<keyword evidence="11" id="KW-1185">Reference proteome</keyword>
<dbReference type="Pfam" id="PF12796">
    <property type="entry name" value="Ank_2"/>
    <property type="match status" value="1"/>
</dbReference>
<reference evidence="9" key="2">
    <citation type="submission" date="2025-05" db="UniProtKB">
        <authorList>
            <consortium name="Ensembl"/>
        </authorList>
    </citation>
    <scope>IDENTIFICATION</scope>
</reference>
<dbReference type="KEGG" id="tru:101068711"/>
<evidence type="ECO:0000313" key="10">
    <source>
        <dbReference type="Ensembl" id="ENSTRUP00000059731.1"/>
    </source>
</evidence>
<dbReference type="InterPro" id="IPR036770">
    <property type="entry name" value="Ankyrin_rpt-contain_sf"/>
</dbReference>
<evidence type="ECO:0000256" key="2">
    <source>
        <dbReference type="ARBA" id="ARBA00023043"/>
    </source>
</evidence>
<reference evidence="9 11" key="1">
    <citation type="journal article" date="2011" name="Genome Biol. Evol.">
        <title>Integration of the genetic map and genome assembly of fugu facilitates insights into distinct features of genome evolution in teleosts and mammals.</title>
        <authorList>
            <person name="Kai W."/>
            <person name="Kikuchi K."/>
            <person name="Tohari S."/>
            <person name="Chew A.K."/>
            <person name="Tay A."/>
            <person name="Fujiwara A."/>
            <person name="Hosoya S."/>
            <person name="Suetake H."/>
            <person name="Naruse K."/>
            <person name="Brenner S."/>
            <person name="Suzuki Y."/>
            <person name="Venkatesh B."/>
        </authorList>
    </citation>
    <scope>NUCLEOTIDE SEQUENCE [LARGE SCALE GENOMIC DNA]</scope>
</reference>
<dbReference type="GeneID" id="101068711"/>
<dbReference type="GO" id="GO:0071356">
    <property type="term" value="P:cellular response to tumor necrosis factor"/>
    <property type="evidence" value="ECO:0007669"/>
    <property type="project" value="TreeGrafter"/>
</dbReference>
<keyword evidence="1" id="KW-0677">Repeat</keyword>
<name>A0A3B5K633_TAKRU</name>
<keyword evidence="2 7" id="KW-0040">ANK repeat</keyword>
<dbReference type="PANTHER" id="PTHR46680:SF1">
    <property type="entry name" value="NF-KAPPA-B INHIBITOR ALPHA"/>
    <property type="match status" value="1"/>
</dbReference>